<evidence type="ECO:0000313" key="3">
    <source>
        <dbReference type="EMBL" id="KAL1854845.1"/>
    </source>
</evidence>
<feature type="region of interest" description="Disordered" evidence="1">
    <location>
        <begin position="178"/>
        <end position="213"/>
    </location>
</feature>
<gene>
    <name evidence="3" type="ORF">VTK73DRAFT_8682</name>
</gene>
<keyword evidence="4" id="KW-1185">Reference proteome</keyword>
<keyword evidence="2" id="KW-0472">Membrane</keyword>
<reference evidence="3 4" key="1">
    <citation type="journal article" date="2024" name="Commun. Biol.">
        <title>Comparative genomic analysis of thermophilic fungi reveals convergent evolutionary adaptations and gene losses.</title>
        <authorList>
            <person name="Steindorff A.S."/>
            <person name="Aguilar-Pontes M.V."/>
            <person name="Robinson A.J."/>
            <person name="Andreopoulos B."/>
            <person name="LaButti K."/>
            <person name="Kuo A."/>
            <person name="Mondo S."/>
            <person name="Riley R."/>
            <person name="Otillar R."/>
            <person name="Haridas S."/>
            <person name="Lipzen A."/>
            <person name="Grimwood J."/>
            <person name="Schmutz J."/>
            <person name="Clum A."/>
            <person name="Reid I.D."/>
            <person name="Moisan M.C."/>
            <person name="Butler G."/>
            <person name="Nguyen T.T.M."/>
            <person name="Dewar K."/>
            <person name="Conant G."/>
            <person name="Drula E."/>
            <person name="Henrissat B."/>
            <person name="Hansel C."/>
            <person name="Singer S."/>
            <person name="Hutchinson M.I."/>
            <person name="de Vries R.P."/>
            <person name="Natvig D.O."/>
            <person name="Powell A.J."/>
            <person name="Tsang A."/>
            <person name="Grigoriev I.V."/>
        </authorList>
    </citation>
    <scope>NUCLEOTIDE SEQUENCE [LARGE SCALE GENOMIC DNA]</scope>
    <source>
        <strain evidence="3 4">ATCC 24622</strain>
    </source>
</reference>
<accession>A0ABR3W6Y7</accession>
<sequence>MWATTRDLAARAAEGIPTLTTTFTPAPSCTVDIYAFPDTDIACVAGSSAVPCLFNHLGPTTSSSACFPSGFSPSSAAYYSPGVCPVGYTAACSDVNGDGSDAETTATCCPEGYSCQTGSDWPWYSTDKCSRAYPASITVVITSSQPGVGLVTLTNSGAGVNAFGLEIRYHSSDFATAAPTSTSDQTSSSSSATLSTTSRTSEPSSNPRGGEGGLSSGVKAGIAVGVVAFVLLAFAGIFLFIWRARRRPRTAITPRDEPQPGASAAVEQTYGPSYPTKHGAEMWGGIPGGEHHVTPVEMGGNGVAELPANH</sequence>
<keyword evidence="2" id="KW-0812">Transmembrane</keyword>
<comment type="caution">
    <text evidence="3">The sequence shown here is derived from an EMBL/GenBank/DDBJ whole genome shotgun (WGS) entry which is preliminary data.</text>
</comment>
<name>A0ABR3W6Y7_9PEZI</name>
<evidence type="ECO:0000256" key="2">
    <source>
        <dbReference type="SAM" id="Phobius"/>
    </source>
</evidence>
<keyword evidence="2" id="KW-1133">Transmembrane helix</keyword>
<dbReference type="EMBL" id="JAZHXJ010000650">
    <property type="protein sequence ID" value="KAL1854845.1"/>
    <property type="molecule type" value="Genomic_DNA"/>
</dbReference>
<feature type="transmembrane region" description="Helical" evidence="2">
    <location>
        <begin position="220"/>
        <end position="242"/>
    </location>
</feature>
<feature type="compositionally biased region" description="Low complexity" evidence="1">
    <location>
        <begin position="178"/>
        <end position="201"/>
    </location>
</feature>
<dbReference type="Proteomes" id="UP001586593">
    <property type="component" value="Unassembled WGS sequence"/>
</dbReference>
<organism evidence="3 4">
    <name type="scientific">Phialemonium thermophilum</name>
    <dbReference type="NCBI Taxonomy" id="223376"/>
    <lineage>
        <taxon>Eukaryota</taxon>
        <taxon>Fungi</taxon>
        <taxon>Dikarya</taxon>
        <taxon>Ascomycota</taxon>
        <taxon>Pezizomycotina</taxon>
        <taxon>Sordariomycetes</taxon>
        <taxon>Sordariomycetidae</taxon>
        <taxon>Cephalothecales</taxon>
        <taxon>Cephalothecaceae</taxon>
        <taxon>Phialemonium</taxon>
    </lineage>
</organism>
<protein>
    <recommendedName>
        <fullName evidence="5">Mid2 domain-containing protein</fullName>
    </recommendedName>
</protein>
<evidence type="ECO:0000256" key="1">
    <source>
        <dbReference type="SAM" id="MobiDB-lite"/>
    </source>
</evidence>
<proteinExistence type="predicted"/>
<dbReference type="CDD" id="cd12087">
    <property type="entry name" value="TM_EGFR-like"/>
    <property type="match status" value="1"/>
</dbReference>
<evidence type="ECO:0000313" key="4">
    <source>
        <dbReference type="Proteomes" id="UP001586593"/>
    </source>
</evidence>
<evidence type="ECO:0008006" key="5">
    <source>
        <dbReference type="Google" id="ProtNLM"/>
    </source>
</evidence>